<keyword evidence="5 8" id="KW-0812">Transmembrane</keyword>
<accession>A0AAI8MAL2</accession>
<feature type="transmembrane region" description="Helical" evidence="8">
    <location>
        <begin position="94"/>
        <end position="121"/>
    </location>
</feature>
<dbReference type="Proteomes" id="UP000007886">
    <property type="component" value="Chromosome"/>
</dbReference>
<dbReference type="AlphaFoldDB" id="A0AAI8MAL2"/>
<sequence length="315" mass="34355">MRSTGAVTRRCEKTDFEAFADMQPSPAQTPPRANLAGWLYVSPLVLVLVPFFVAPILVVLAASFFTTDGFGGLTPDFTLASYVDVLHSALTLKLYLATIKFTVLTWVFTLIIGFFVAYFLVFHVRNQLLAIGLFLLCTVPFWTSNIIRMISWIPLLGKEGLINQALLGTGVIHQPLEVLLFSDLAVVIAYVHQLTIFMIVPIFNSMARIDKKLIEAAIDAGASRFDIMRLVVVPMSKSGIALGTIFVVSIVMGDFFVVKVMSGGGSASVVSAFYEDVGVLQYPTAAASAVLLTLVLVAIVSLILRTVDIRQEITR</sequence>
<feature type="transmembrane region" description="Helical" evidence="8">
    <location>
        <begin position="184"/>
        <end position="203"/>
    </location>
</feature>
<dbReference type="Pfam" id="PF00528">
    <property type="entry name" value="BPD_transp_1"/>
    <property type="match status" value="1"/>
</dbReference>
<proteinExistence type="inferred from homology"/>
<evidence type="ECO:0000256" key="7">
    <source>
        <dbReference type="ARBA" id="ARBA00023136"/>
    </source>
</evidence>
<keyword evidence="11" id="KW-1185">Reference proteome</keyword>
<dbReference type="SUPFAM" id="SSF161098">
    <property type="entry name" value="MetI-like"/>
    <property type="match status" value="1"/>
</dbReference>
<comment type="similarity">
    <text evidence="2">Belongs to the binding-protein-dependent transport system permease family. CysTW subfamily.</text>
</comment>
<feature type="transmembrane region" description="Helical" evidence="8">
    <location>
        <begin position="239"/>
        <end position="262"/>
    </location>
</feature>
<evidence type="ECO:0000313" key="10">
    <source>
        <dbReference type="EMBL" id="BAL74700.1"/>
    </source>
</evidence>
<keyword evidence="3 8" id="KW-0813">Transport</keyword>
<evidence type="ECO:0000259" key="9">
    <source>
        <dbReference type="PROSITE" id="PS50928"/>
    </source>
</evidence>
<organism evidence="10 11">
    <name type="scientific">Bradyrhizobium cosmicum</name>
    <dbReference type="NCBI Taxonomy" id="1404864"/>
    <lineage>
        <taxon>Bacteria</taxon>
        <taxon>Pseudomonadati</taxon>
        <taxon>Pseudomonadota</taxon>
        <taxon>Alphaproteobacteria</taxon>
        <taxon>Hyphomicrobiales</taxon>
        <taxon>Nitrobacteraceae</taxon>
        <taxon>Bradyrhizobium</taxon>
    </lineage>
</organism>
<feature type="transmembrane region" description="Helical" evidence="8">
    <location>
        <begin position="38"/>
        <end position="65"/>
    </location>
</feature>
<dbReference type="EMBL" id="AP012279">
    <property type="protein sequence ID" value="BAL74700.1"/>
    <property type="molecule type" value="Genomic_DNA"/>
</dbReference>
<evidence type="ECO:0000256" key="4">
    <source>
        <dbReference type="ARBA" id="ARBA00022475"/>
    </source>
</evidence>
<dbReference type="PANTHER" id="PTHR42929:SF1">
    <property type="entry name" value="INNER MEMBRANE ABC TRANSPORTER PERMEASE PROTEIN YDCU-RELATED"/>
    <property type="match status" value="1"/>
</dbReference>
<protein>
    <submittedName>
        <fullName evidence="10">ABC transporter permease</fullName>
    </submittedName>
</protein>
<evidence type="ECO:0000256" key="8">
    <source>
        <dbReference type="RuleBase" id="RU363032"/>
    </source>
</evidence>
<feature type="transmembrane region" description="Helical" evidence="8">
    <location>
        <begin position="128"/>
        <end position="147"/>
    </location>
</feature>
<reference evidence="10 11" key="1">
    <citation type="journal article" date="2012" name="Microbes Environ.">
        <title>Complete genome sequence of Bradyrhizobium sp. S23321: insights into symbiosis evolution in soil oligotrophs.</title>
        <authorList>
            <person name="Okubo T."/>
            <person name="Tsukui T."/>
            <person name="Maita H."/>
            <person name="Okamoto S."/>
            <person name="Oshima K."/>
            <person name="Fujisawa T."/>
            <person name="Saito A."/>
            <person name="Futamata H."/>
            <person name="Hattori R."/>
            <person name="Shimomura Y."/>
            <person name="Haruta S."/>
            <person name="Morimoto S."/>
            <person name="Wang Y."/>
            <person name="Sakai Y."/>
            <person name="Hattori M."/>
            <person name="Aizawa S."/>
            <person name="Nagashima K.V.P."/>
            <person name="Masuda S."/>
            <person name="Hattori T."/>
            <person name="Yamashita A."/>
            <person name="Bao Z."/>
            <person name="Hayatsu M."/>
            <person name="Kajiya-Kanegae H."/>
            <person name="Yoshinaga I."/>
            <person name="Sakamoto K."/>
            <person name="Toyota K."/>
            <person name="Nakao M."/>
            <person name="Kohara M."/>
            <person name="Anda M."/>
            <person name="Niwa R."/>
            <person name="Jung-Hwan P."/>
            <person name="Sameshima-Saito R."/>
            <person name="Tokuda S."/>
            <person name="Yamamoto S."/>
            <person name="Yamamoto S."/>
            <person name="Yokoyama T."/>
            <person name="Akutsu T."/>
            <person name="Nakamura Y."/>
            <person name="Nakahira-Yanaka Y."/>
            <person name="Takada Hoshino Y."/>
            <person name="Hirakawa H."/>
            <person name="Mitsui H."/>
            <person name="Terasawa K."/>
            <person name="Itakura M."/>
            <person name="Sato S."/>
            <person name="Ikeda-Ohtsubo W."/>
            <person name="Sakakura N."/>
            <person name="Kaminuma E."/>
            <person name="Minamisawa K."/>
        </authorList>
    </citation>
    <scope>NUCLEOTIDE SEQUENCE [LARGE SCALE GENOMIC DNA]</scope>
    <source>
        <strain evidence="10 11">S23321</strain>
    </source>
</reference>
<dbReference type="InterPro" id="IPR000515">
    <property type="entry name" value="MetI-like"/>
</dbReference>
<feature type="transmembrane region" description="Helical" evidence="8">
    <location>
        <begin position="282"/>
        <end position="304"/>
    </location>
</feature>
<comment type="subcellular location">
    <subcellularLocation>
        <location evidence="1 8">Cell membrane</location>
        <topology evidence="1 8">Multi-pass membrane protein</topology>
    </subcellularLocation>
</comment>
<evidence type="ECO:0000256" key="5">
    <source>
        <dbReference type="ARBA" id="ARBA00022692"/>
    </source>
</evidence>
<evidence type="ECO:0000256" key="3">
    <source>
        <dbReference type="ARBA" id="ARBA00022448"/>
    </source>
</evidence>
<dbReference type="InterPro" id="IPR035906">
    <property type="entry name" value="MetI-like_sf"/>
</dbReference>
<feature type="domain" description="ABC transmembrane type-1" evidence="9">
    <location>
        <begin position="95"/>
        <end position="303"/>
    </location>
</feature>
<evidence type="ECO:0000256" key="6">
    <source>
        <dbReference type="ARBA" id="ARBA00022989"/>
    </source>
</evidence>
<name>A0AAI8MAL2_9BRAD</name>
<keyword evidence="4" id="KW-1003">Cell membrane</keyword>
<evidence type="ECO:0000313" key="11">
    <source>
        <dbReference type="Proteomes" id="UP000007886"/>
    </source>
</evidence>
<dbReference type="GO" id="GO:0005886">
    <property type="term" value="C:plasma membrane"/>
    <property type="evidence" value="ECO:0007669"/>
    <property type="project" value="UniProtKB-SubCell"/>
</dbReference>
<dbReference type="KEGG" id="brs:S23_14830"/>
<evidence type="ECO:0000256" key="2">
    <source>
        <dbReference type="ARBA" id="ARBA00007069"/>
    </source>
</evidence>
<dbReference type="Gene3D" id="1.10.3720.10">
    <property type="entry name" value="MetI-like"/>
    <property type="match status" value="1"/>
</dbReference>
<keyword evidence="7 8" id="KW-0472">Membrane</keyword>
<evidence type="ECO:0000256" key="1">
    <source>
        <dbReference type="ARBA" id="ARBA00004651"/>
    </source>
</evidence>
<dbReference type="GO" id="GO:0055085">
    <property type="term" value="P:transmembrane transport"/>
    <property type="evidence" value="ECO:0007669"/>
    <property type="project" value="InterPro"/>
</dbReference>
<keyword evidence="6 8" id="KW-1133">Transmembrane helix</keyword>
<dbReference type="PROSITE" id="PS50928">
    <property type="entry name" value="ABC_TM1"/>
    <property type="match status" value="1"/>
</dbReference>
<gene>
    <name evidence="10" type="ORF">S23_14830</name>
</gene>
<dbReference type="PANTHER" id="PTHR42929">
    <property type="entry name" value="INNER MEMBRANE ABC TRANSPORTER PERMEASE PROTEIN YDCU-RELATED-RELATED"/>
    <property type="match status" value="1"/>
</dbReference>
<dbReference type="CDD" id="cd06261">
    <property type="entry name" value="TM_PBP2"/>
    <property type="match status" value="1"/>
</dbReference>